<feature type="region of interest" description="Disordered" evidence="1">
    <location>
        <begin position="137"/>
        <end position="212"/>
    </location>
</feature>
<gene>
    <name evidence="2" type="ORF">GRF29_44g2366069</name>
</gene>
<keyword evidence="3" id="KW-1185">Reference proteome</keyword>
<evidence type="ECO:0000256" key="1">
    <source>
        <dbReference type="SAM" id="MobiDB-lite"/>
    </source>
</evidence>
<feature type="compositionally biased region" description="Polar residues" evidence="1">
    <location>
        <begin position="170"/>
        <end position="182"/>
    </location>
</feature>
<dbReference type="Proteomes" id="UP001280581">
    <property type="component" value="Unassembled WGS sequence"/>
</dbReference>
<comment type="caution">
    <text evidence="2">The sequence shown here is derived from an EMBL/GenBank/DDBJ whole genome shotgun (WGS) entry which is preliminary data.</text>
</comment>
<organism evidence="2 3">
    <name type="scientific">Pseudopithomyces chartarum</name>
    <dbReference type="NCBI Taxonomy" id="1892770"/>
    <lineage>
        <taxon>Eukaryota</taxon>
        <taxon>Fungi</taxon>
        <taxon>Dikarya</taxon>
        <taxon>Ascomycota</taxon>
        <taxon>Pezizomycotina</taxon>
        <taxon>Dothideomycetes</taxon>
        <taxon>Pleosporomycetidae</taxon>
        <taxon>Pleosporales</taxon>
        <taxon>Massarineae</taxon>
        <taxon>Didymosphaeriaceae</taxon>
        <taxon>Pseudopithomyces</taxon>
    </lineage>
</organism>
<evidence type="ECO:0000313" key="2">
    <source>
        <dbReference type="EMBL" id="KAK3210330.1"/>
    </source>
</evidence>
<dbReference type="AlphaFoldDB" id="A0AAN6M3B6"/>
<proteinExistence type="predicted"/>
<sequence length="352" mass="39778">MSQEPELLTYRCPDVIPEDPFTWPRYHMKREDFLPKTCNNFPAYLILMTVLKATILNQDVAQMVEEAFVACEKGGRTNVRRDAAKLWAWNFRVVGKNRRIVLKENPEFTPEDHRKFDATTRPFGACRLMAISNSIVESFSPPPKKRKRANESAPEQPTSPASKKGRTSPAPKTTISPLSSKSQDYRSDDALATTNEDPPITAANSPSGPSVTIRIGSIDQMNSVRKKMRESLKPTVDAIKNRTKSLEPDLLAAKNEITLCNKGSEEQYTRIKELEAQLNTHQTISNRNAEIIKEHRVANEQEKLKNTNLLNVLVILKQFIDDAIDEQAVVSLVAQVKHELGIDLEWELSDKE</sequence>
<name>A0AAN6M3B6_9PLEO</name>
<accession>A0AAN6M3B6</accession>
<dbReference type="EMBL" id="WVTA01000005">
    <property type="protein sequence ID" value="KAK3210330.1"/>
    <property type="molecule type" value="Genomic_DNA"/>
</dbReference>
<evidence type="ECO:0000313" key="3">
    <source>
        <dbReference type="Proteomes" id="UP001280581"/>
    </source>
</evidence>
<reference evidence="2 3" key="1">
    <citation type="submission" date="2021-02" db="EMBL/GenBank/DDBJ databases">
        <title>Genome assembly of Pseudopithomyces chartarum.</title>
        <authorList>
            <person name="Jauregui R."/>
            <person name="Singh J."/>
            <person name="Voisey C."/>
        </authorList>
    </citation>
    <scope>NUCLEOTIDE SEQUENCE [LARGE SCALE GENOMIC DNA]</scope>
    <source>
        <strain evidence="2 3">AGR01</strain>
    </source>
</reference>
<feature type="compositionally biased region" description="Polar residues" evidence="1">
    <location>
        <begin position="192"/>
        <end position="210"/>
    </location>
</feature>
<protein>
    <submittedName>
        <fullName evidence="2">Uncharacterized protein</fullName>
    </submittedName>
</protein>